<dbReference type="HOGENOM" id="CLU_027217_1_0_1"/>
<accession>A0A067TM55</accession>
<keyword evidence="2" id="KW-0472">Membrane</keyword>
<feature type="region of interest" description="Disordered" evidence="1">
    <location>
        <begin position="1"/>
        <end position="22"/>
    </location>
</feature>
<feature type="transmembrane region" description="Helical" evidence="2">
    <location>
        <begin position="97"/>
        <end position="117"/>
    </location>
</feature>
<feature type="transmembrane region" description="Helical" evidence="2">
    <location>
        <begin position="158"/>
        <end position="181"/>
    </location>
</feature>
<organism evidence="3 4">
    <name type="scientific">Galerina marginata (strain CBS 339.88)</name>
    <dbReference type="NCBI Taxonomy" id="685588"/>
    <lineage>
        <taxon>Eukaryota</taxon>
        <taxon>Fungi</taxon>
        <taxon>Dikarya</taxon>
        <taxon>Basidiomycota</taxon>
        <taxon>Agaricomycotina</taxon>
        <taxon>Agaricomycetes</taxon>
        <taxon>Agaricomycetidae</taxon>
        <taxon>Agaricales</taxon>
        <taxon>Agaricineae</taxon>
        <taxon>Strophariaceae</taxon>
        <taxon>Galerina</taxon>
    </lineage>
</organism>
<evidence type="ECO:0000313" key="4">
    <source>
        <dbReference type="Proteomes" id="UP000027222"/>
    </source>
</evidence>
<evidence type="ECO:0000313" key="3">
    <source>
        <dbReference type="EMBL" id="KDR80028.1"/>
    </source>
</evidence>
<dbReference type="STRING" id="685588.A0A067TM55"/>
<dbReference type="AlphaFoldDB" id="A0A067TM55"/>
<keyword evidence="4" id="KW-1185">Reference proteome</keyword>
<dbReference type="Proteomes" id="UP000027222">
    <property type="component" value="Unassembled WGS sequence"/>
</dbReference>
<feature type="transmembrane region" description="Helical" evidence="2">
    <location>
        <begin position="52"/>
        <end position="77"/>
    </location>
</feature>
<protein>
    <submittedName>
        <fullName evidence="3">Uncharacterized protein</fullName>
    </submittedName>
</protein>
<keyword evidence="2" id="KW-0812">Transmembrane</keyword>
<evidence type="ECO:0000256" key="1">
    <source>
        <dbReference type="SAM" id="MobiDB-lite"/>
    </source>
</evidence>
<gene>
    <name evidence="3" type="ORF">GALMADRAFT_222940</name>
</gene>
<dbReference type="EMBL" id="KL142372">
    <property type="protein sequence ID" value="KDR80028.1"/>
    <property type="molecule type" value="Genomic_DNA"/>
</dbReference>
<proteinExistence type="predicted"/>
<sequence>MALQQHEAQNEEEKIGDFGSTTPAMYALVPPSDEAQPKKPMMRRRRRISPRVFIPTAVIIIQSALLAFGWIFFGITISRPVPLPPLLASKIRNHNQSLTMVVTLISSFIAAVSSFLFTRAIRWSLARSLARPVSLYKVAATIRLATGSPIRDPSRLEWSIAAAVCLLALNAQTAGWTTLLMPKPITMEARISGFELDVNSPDFQQLMLTNGQIVTPDLFTSVIPLVEASGATAVSTHFALPSILNFNQISYINSTNGILPTNIGEMYSVLRSATGNSLPVNTNVEDLLSRPAGFPVSFTMTQQGFTANVSCSQRPMNQTTVPSMQILSATQTVFNSPLTLAQLVVQCPNSAAATVSRPVMTSSNVDAVFGISCPVTDDNGKKTWNFIITGSGIYKFINTTVCNISPQLTTLHVDYSDATKFFNSSFPSFVNGSQPWDVIDAPWVGEYALSILLRGLNVGQSTTGNSVGDTLSSFVAIIPPYADALNDVLESYVRGVMEFSVTLLRTAYTQNDNGLFLGNRSVIPPSMRTSTNGTFRAETIGWHQDHDTAPGVLLAPSLVLVVSLLIVGITFLKTKDFNEPEGNHHFDPGNILHVIAASSAGGLKERFPTFDENPIAYSSGVDITLGPLDGPGGERLGFIHAK</sequence>
<reference evidence="4" key="1">
    <citation type="journal article" date="2014" name="Proc. Natl. Acad. Sci. U.S.A.">
        <title>Extensive sampling of basidiomycete genomes demonstrates inadequacy of the white-rot/brown-rot paradigm for wood decay fungi.</title>
        <authorList>
            <person name="Riley R."/>
            <person name="Salamov A.A."/>
            <person name="Brown D.W."/>
            <person name="Nagy L.G."/>
            <person name="Floudas D."/>
            <person name="Held B.W."/>
            <person name="Levasseur A."/>
            <person name="Lombard V."/>
            <person name="Morin E."/>
            <person name="Otillar R."/>
            <person name="Lindquist E.A."/>
            <person name="Sun H."/>
            <person name="LaButti K.M."/>
            <person name="Schmutz J."/>
            <person name="Jabbour D."/>
            <person name="Luo H."/>
            <person name="Baker S.E."/>
            <person name="Pisabarro A.G."/>
            <person name="Walton J.D."/>
            <person name="Blanchette R.A."/>
            <person name="Henrissat B."/>
            <person name="Martin F."/>
            <person name="Cullen D."/>
            <person name="Hibbett D.S."/>
            <person name="Grigoriev I.V."/>
        </authorList>
    </citation>
    <scope>NUCLEOTIDE SEQUENCE [LARGE SCALE GENOMIC DNA]</scope>
    <source>
        <strain evidence="4">CBS 339.88</strain>
    </source>
</reference>
<name>A0A067TM55_GALM3</name>
<keyword evidence="2" id="KW-1133">Transmembrane helix</keyword>
<dbReference type="OrthoDB" id="3351168at2759"/>
<evidence type="ECO:0000256" key="2">
    <source>
        <dbReference type="SAM" id="Phobius"/>
    </source>
</evidence>